<evidence type="ECO:0000313" key="2">
    <source>
        <dbReference type="EnsemblMetazoa" id="PPAI012836-PA"/>
    </source>
</evidence>
<reference evidence="2" key="1">
    <citation type="submission" date="2022-08" db="UniProtKB">
        <authorList>
            <consortium name="EnsemblMetazoa"/>
        </authorList>
    </citation>
    <scope>IDENTIFICATION</scope>
    <source>
        <strain evidence="2">Israel</strain>
    </source>
</reference>
<dbReference type="InterPro" id="IPR013788">
    <property type="entry name" value="Hemocyanin/hexamerin"/>
</dbReference>
<dbReference type="Pfam" id="PF03723">
    <property type="entry name" value="Hemocyanin_C"/>
    <property type="match status" value="1"/>
</dbReference>
<dbReference type="Proteomes" id="UP000092462">
    <property type="component" value="Unassembled WGS sequence"/>
</dbReference>
<dbReference type="VEuPathDB" id="VectorBase:PPAPM1_002030"/>
<accession>A0A1B0DRK6</accession>
<dbReference type="SUPFAM" id="SSF81296">
    <property type="entry name" value="E set domains"/>
    <property type="match status" value="1"/>
</dbReference>
<dbReference type="PANTHER" id="PTHR11511:SF24">
    <property type="entry name" value="GH04080P"/>
    <property type="match status" value="1"/>
</dbReference>
<protein>
    <recommendedName>
        <fullName evidence="1">Hemocyanin C-terminal domain-containing protein</fullName>
    </recommendedName>
</protein>
<dbReference type="EMBL" id="AJVK01062382">
    <property type="status" value="NOT_ANNOTATED_CDS"/>
    <property type="molecule type" value="Genomic_DNA"/>
</dbReference>
<dbReference type="EnsemblMetazoa" id="PPAI012836-RA">
    <property type="protein sequence ID" value="PPAI012836-PA"/>
    <property type="gene ID" value="PPAI012836"/>
</dbReference>
<dbReference type="AlphaFoldDB" id="A0A1B0DRK6"/>
<dbReference type="InterPro" id="IPR005203">
    <property type="entry name" value="Hemocyanin_C"/>
</dbReference>
<dbReference type="PANTHER" id="PTHR11511">
    <property type="entry name" value="LARVAL STORAGE PROTEIN/PHENOLOXIDASE"/>
    <property type="match status" value="1"/>
</dbReference>
<organism evidence="2 3">
    <name type="scientific">Phlebotomus papatasi</name>
    <name type="common">Sandfly</name>
    <dbReference type="NCBI Taxonomy" id="29031"/>
    <lineage>
        <taxon>Eukaryota</taxon>
        <taxon>Metazoa</taxon>
        <taxon>Ecdysozoa</taxon>
        <taxon>Arthropoda</taxon>
        <taxon>Hexapoda</taxon>
        <taxon>Insecta</taxon>
        <taxon>Pterygota</taxon>
        <taxon>Neoptera</taxon>
        <taxon>Endopterygota</taxon>
        <taxon>Diptera</taxon>
        <taxon>Nematocera</taxon>
        <taxon>Psychodoidea</taxon>
        <taxon>Psychodidae</taxon>
        <taxon>Phlebotomus</taxon>
        <taxon>Phlebotomus</taxon>
    </lineage>
</organism>
<dbReference type="InterPro" id="IPR014756">
    <property type="entry name" value="Ig_E-set"/>
</dbReference>
<keyword evidence="3" id="KW-1185">Reference proteome</keyword>
<proteinExistence type="predicted"/>
<dbReference type="InterPro" id="IPR037020">
    <property type="entry name" value="Hemocyanin_C_sf"/>
</dbReference>
<name>A0A1B0DRK6_PHLPP</name>
<dbReference type="Gene3D" id="2.60.40.1520">
    <property type="entry name" value="Hemocyanin, C-terminal domain"/>
    <property type="match status" value="1"/>
</dbReference>
<feature type="domain" description="Hemocyanin C-terminal" evidence="1">
    <location>
        <begin position="1"/>
        <end position="136"/>
    </location>
</feature>
<dbReference type="VEuPathDB" id="VectorBase:PPAI012836"/>
<evidence type="ECO:0000313" key="3">
    <source>
        <dbReference type="Proteomes" id="UP000092462"/>
    </source>
</evidence>
<evidence type="ECO:0000259" key="1">
    <source>
        <dbReference type="Pfam" id="PF03723"/>
    </source>
</evidence>
<sequence length="144" mass="16392">MNTINRRDEESNVTIPYNRTFRNIGSAARAPGSEDQFNFCGCGWPSHLLVPKGTPEGFTFDVFAMISNFNDDTVNEEFDTTDMCNDSYSFCGIRNKLYPDRRAMGYPFDRNHPARTLQDFANQSSNMGLGEINVRFTNTYVART</sequence>